<dbReference type="AlphaFoldDB" id="A0A6C0RIA2"/>
<dbReference type="RefSeq" id="WP_163348357.1">
    <property type="nucleotide sequence ID" value="NZ_CP048409.1"/>
</dbReference>
<protein>
    <recommendedName>
        <fullName evidence="3">Choloylglycine hydrolase/NAAA C-terminal domain-containing protein</fullName>
    </recommendedName>
</protein>
<sequence>MRIRQSILVLFFASFILLLSSYSQLFAGSSFKLQKGNILVYGHNLNEGDIGVPGLVFINKRGIFKTGRTWREIISRGQVNPSSHSWVSRYGSVTFNNFGKDFPDGGMNEAGLFIWAMNEEADYPKNDSLPKLNQKNWTQYILDNFSTTEEAIRSAYEFEIDGWSWHFFVGDAEGNTAAIAFINGEVVVHTGDEMPVPALFNSPYDREMELLKYFRGFGGEYEPDEKDPNVPRFVRTAVMIDNFNKGDDPVEYGFYMLKTLRIYDEPEWSVLFDARDRNVYFHTRENPERKVLVLDEIDFSNTEPAQVMNIAIRYKGNVLSLFEPYSKSIMYNFIKNELLPVLPRDFYTHGDLSGNEFTDRIVSHTDSYTDSANHFFKGTWRNITLVTENELNFSLKFEVVGSAVTAFILQSANDENYEVDNLQMIGRQFCFTFQTKSGKILEVKGHINDDKMHVQLFGIEDFYGEYTLKRAN</sequence>
<evidence type="ECO:0008006" key="3">
    <source>
        <dbReference type="Google" id="ProtNLM"/>
    </source>
</evidence>
<dbReference type="Proteomes" id="UP000474630">
    <property type="component" value="Chromosome"/>
</dbReference>
<dbReference type="EMBL" id="CP048409">
    <property type="protein sequence ID" value="QIA09385.1"/>
    <property type="molecule type" value="Genomic_DNA"/>
</dbReference>
<name>A0A6C0RIA2_9BACT</name>
<evidence type="ECO:0000313" key="1">
    <source>
        <dbReference type="EMBL" id="QIA09385.1"/>
    </source>
</evidence>
<dbReference type="InterPro" id="IPR029055">
    <property type="entry name" value="Ntn_hydrolases_N"/>
</dbReference>
<dbReference type="Gene3D" id="3.60.60.10">
    <property type="entry name" value="Penicillin V Acylase, Chain A"/>
    <property type="match status" value="1"/>
</dbReference>
<dbReference type="SUPFAM" id="SSF56235">
    <property type="entry name" value="N-terminal nucleophile aminohydrolases (Ntn hydrolases)"/>
    <property type="match status" value="1"/>
</dbReference>
<evidence type="ECO:0000313" key="2">
    <source>
        <dbReference type="Proteomes" id="UP000474630"/>
    </source>
</evidence>
<dbReference type="PANTHER" id="PTHR35527">
    <property type="entry name" value="CHOLOYLGLYCINE HYDROLASE"/>
    <property type="match status" value="1"/>
</dbReference>
<proteinExistence type="predicted"/>
<dbReference type="PANTHER" id="PTHR35527:SF2">
    <property type="entry name" value="HYDROLASE"/>
    <property type="match status" value="1"/>
</dbReference>
<dbReference type="InterPro" id="IPR052193">
    <property type="entry name" value="Peptidase_C59"/>
</dbReference>
<dbReference type="KEGG" id="drc:G0Q07_17470"/>
<keyword evidence="2" id="KW-1185">Reference proteome</keyword>
<gene>
    <name evidence="1" type="ORF">G0Q07_17470</name>
</gene>
<reference evidence="1 2" key="1">
    <citation type="submission" date="2020-02" db="EMBL/GenBank/DDBJ databases">
        <title>Genome sequencing for Draconibacterium sp. strain M1.</title>
        <authorList>
            <person name="Park S.-J."/>
        </authorList>
    </citation>
    <scope>NUCLEOTIDE SEQUENCE [LARGE SCALE GENOMIC DNA]</scope>
    <source>
        <strain evidence="1 2">M1</strain>
    </source>
</reference>
<accession>A0A6C0RIA2</accession>
<organism evidence="1 2">
    <name type="scientific">Draconibacterium halophilum</name>
    <dbReference type="NCBI Taxonomy" id="2706887"/>
    <lineage>
        <taxon>Bacteria</taxon>
        <taxon>Pseudomonadati</taxon>
        <taxon>Bacteroidota</taxon>
        <taxon>Bacteroidia</taxon>
        <taxon>Marinilabiliales</taxon>
        <taxon>Prolixibacteraceae</taxon>
        <taxon>Draconibacterium</taxon>
    </lineage>
</organism>